<dbReference type="PANTHER" id="PTHR33992:SF1">
    <property type="entry name" value="RIBONUCLEASE P PROTEIN COMPONENT"/>
    <property type="match status" value="1"/>
</dbReference>
<organism evidence="6">
    <name type="scientific">marine metagenome</name>
    <dbReference type="NCBI Taxonomy" id="408172"/>
    <lineage>
        <taxon>unclassified sequences</taxon>
        <taxon>metagenomes</taxon>
        <taxon>ecological metagenomes</taxon>
    </lineage>
</organism>
<protein>
    <submittedName>
        <fullName evidence="6">Uncharacterized protein</fullName>
    </submittedName>
</protein>
<keyword evidence="3" id="KW-0255">Endonuclease</keyword>
<dbReference type="NCBIfam" id="TIGR00188">
    <property type="entry name" value="rnpA"/>
    <property type="match status" value="1"/>
</dbReference>
<dbReference type="SUPFAM" id="SSF54211">
    <property type="entry name" value="Ribosomal protein S5 domain 2-like"/>
    <property type="match status" value="1"/>
</dbReference>
<evidence type="ECO:0000256" key="1">
    <source>
        <dbReference type="ARBA" id="ARBA00022694"/>
    </source>
</evidence>
<evidence type="ECO:0000256" key="4">
    <source>
        <dbReference type="ARBA" id="ARBA00022801"/>
    </source>
</evidence>
<dbReference type="EMBL" id="UINC01181277">
    <property type="protein sequence ID" value="SVD90892.1"/>
    <property type="molecule type" value="Genomic_DNA"/>
</dbReference>
<evidence type="ECO:0000313" key="6">
    <source>
        <dbReference type="EMBL" id="SVD90892.1"/>
    </source>
</evidence>
<accession>A0A382Z5X9</accession>
<dbReference type="HAMAP" id="MF_00227">
    <property type="entry name" value="RNase_P"/>
    <property type="match status" value="1"/>
</dbReference>
<reference evidence="6" key="1">
    <citation type="submission" date="2018-05" db="EMBL/GenBank/DDBJ databases">
        <authorList>
            <person name="Lanie J.A."/>
            <person name="Ng W.-L."/>
            <person name="Kazmierczak K.M."/>
            <person name="Andrzejewski T.M."/>
            <person name="Davidsen T.M."/>
            <person name="Wayne K.J."/>
            <person name="Tettelin H."/>
            <person name="Glass J.I."/>
            <person name="Rusch D."/>
            <person name="Podicherti R."/>
            <person name="Tsui H.-C.T."/>
            <person name="Winkler M.E."/>
        </authorList>
    </citation>
    <scope>NUCLEOTIDE SEQUENCE</scope>
</reference>
<dbReference type="Gene3D" id="3.30.230.10">
    <property type="match status" value="1"/>
</dbReference>
<keyword evidence="4" id="KW-0378">Hydrolase</keyword>
<evidence type="ECO:0000256" key="5">
    <source>
        <dbReference type="ARBA" id="ARBA00022884"/>
    </source>
</evidence>
<keyword evidence="1" id="KW-0819">tRNA processing</keyword>
<dbReference type="InterPro" id="IPR014721">
    <property type="entry name" value="Ribsml_uS5_D2-typ_fold_subgr"/>
</dbReference>
<dbReference type="GO" id="GO:0042781">
    <property type="term" value="F:3'-tRNA processing endoribonuclease activity"/>
    <property type="evidence" value="ECO:0007669"/>
    <property type="project" value="TreeGrafter"/>
</dbReference>
<keyword evidence="2" id="KW-0540">Nuclease</keyword>
<dbReference type="AlphaFoldDB" id="A0A382Z5X9"/>
<proteinExistence type="inferred from homology"/>
<dbReference type="GO" id="GO:0004526">
    <property type="term" value="F:ribonuclease P activity"/>
    <property type="evidence" value="ECO:0007669"/>
    <property type="project" value="InterPro"/>
</dbReference>
<gene>
    <name evidence="6" type="ORF">METZ01_LOCUS443746</name>
</gene>
<evidence type="ECO:0000256" key="2">
    <source>
        <dbReference type="ARBA" id="ARBA00022722"/>
    </source>
</evidence>
<sequence length="149" mass="17023">CRLSLAEEFWPGDEQKGASACQLEWLAGPMSRLKKRKDFIRLSKSGRKKGMRHFMIQVAPRPLDGATNSEPRVGLTASRRVGGAVQRNRARRRLYSLAEQVIKLHARPDQDYVLIARREILAASFGQLKLELERALDTLDLRRRASDNR</sequence>
<evidence type="ECO:0000256" key="3">
    <source>
        <dbReference type="ARBA" id="ARBA00022759"/>
    </source>
</evidence>
<dbReference type="InterPro" id="IPR020568">
    <property type="entry name" value="Ribosomal_Su5_D2-typ_SF"/>
</dbReference>
<dbReference type="PANTHER" id="PTHR33992">
    <property type="entry name" value="RIBONUCLEASE P PROTEIN COMPONENT"/>
    <property type="match status" value="1"/>
</dbReference>
<dbReference type="GO" id="GO:0000049">
    <property type="term" value="F:tRNA binding"/>
    <property type="evidence" value="ECO:0007669"/>
    <property type="project" value="InterPro"/>
</dbReference>
<name>A0A382Z5X9_9ZZZZ</name>
<dbReference type="GO" id="GO:0030677">
    <property type="term" value="C:ribonuclease P complex"/>
    <property type="evidence" value="ECO:0007669"/>
    <property type="project" value="TreeGrafter"/>
</dbReference>
<dbReference type="Pfam" id="PF00825">
    <property type="entry name" value="Ribonuclease_P"/>
    <property type="match status" value="1"/>
</dbReference>
<keyword evidence="5" id="KW-0694">RNA-binding</keyword>
<feature type="non-terminal residue" evidence="6">
    <location>
        <position position="1"/>
    </location>
</feature>
<dbReference type="InterPro" id="IPR000100">
    <property type="entry name" value="RNase_P"/>
</dbReference>